<keyword evidence="3" id="KW-1185">Reference proteome</keyword>
<accession>A0A6J1DUK3</accession>
<reference evidence="4" key="1">
    <citation type="submission" date="2025-08" db="UniProtKB">
        <authorList>
            <consortium name="RefSeq"/>
        </authorList>
    </citation>
    <scope>IDENTIFICATION</scope>
    <source>
        <strain evidence="4">OHB3-1</strain>
    </source>
</reference>
<evidence type="ECO:0000313" key="4">
    <source>
        <dbReference type="RefSeq" id="XP_022157883.1"/>
    </source>
</evidence>
<dbReference type="AlphaFoldDB" id="A0A6J1DUK3"/>
<dbReference type="GO" id="GO:0005516">
    <property type="term" value="F:calmodulin binding"/>
    <property type="evidence" value="ECO:0007669"/>
    <property type="project" value="InterPro"/>
</dbReference>
<dbReference type="Pfam" id="PF07839">
    <property type="entry name" value="CaM_binding"/>
    <property type="match status" value="1"/>
</dbReference>
<feature type="region of interest" description="Disordered" evidence="1">
    <location>
        <begin position="541"/>
        <end position="569"/>
    </location>
</feature>
<feature type="compositionally biased region" description="Polar residues" evidence="1">
    <location>
        <begin position="27"/>
        <end position="37"/>
    </location>
</feature>
<dbReference type="SMART" id="SM01054">
    <property type="entry name" value="CaM_binding"/>
    <property type="match status" value="1"/>
</dbReference>
<dbReference type="KEGG" id="mcha:111024494"/>
<feature type="region of interest" description="Disordered" evidence="1">
    <location>
        <begin position="1"/>
        <end position="108"/>
    </location>
</feature>
<evidence type="ECO:0000259" key="2">
    <source>
        <dbReference type="SMART" id="SM01054"/>
    </source>
</evidence>
<feature type="compositionally biased region" description="Polar residues" evidence="1">
    <location>
        <begin position="545"/>
        <end position="566"/>
    </location>
</feature>
<dbReference type="Proteomes" id="UP000504603">
    <property type="component" value="Unplaced"/>
</dbReference>
<dbReference type="RefSeq" id="XP_022157883.1">
    <property type="nucleotide sequence ID" value="XM_022302191.1"/>
</dbReference>
<dbReference type="GeneID" id="111024494"/>
<dbReference type="InterPro" id="IPR012417">
    <property type="entry name" value="CaM-bd_dom_pln"/>
</dbReference>
<sequence>MVQRTAAGKYGVQSEGVKGERRVASFKPTSSSSQNTDGKNRAADLKKKMKKSRAIQLSDFESFTSSQTRKNVTLPGKPPPSSNVSEIKQKQSQQNQASVVRTSDGSPNYMKSTSCFDARKEVSQVSARNSRISYDNKKPRRRNLENSAHGSVSGLKPTKCLTKCSSKKLVRTLTKTPSFKKSSRVALCADMNSNRATCSSTLKDSKFPAYLMLSPGATESEGTSAMKVCPYSYCSLNGHRHAPLPPLKCFLSARRRLLKTQKNLKVEPSGCGVKEVDAGGKVVDEEMATEVLITDGGLDFFIEIYAENMADGAGSIDQERVADGDCTCVTSFTVNNEVESSNEEDDKLVSEKISDVSMVSELCLSEEVTGGMFGHGNEYEDDAGSTDTEMEEWEERQFLSMEGDDLDGLEDQLNAETVCLSDETRLQDGELVGYGQVVKDCKGVFSKTEKEFYEGSGDFEEQFYTEDSELNRHPDWEVEEASQVSESLSYDQLSYSEDAFDEMGATQTMVERAEIEYLELILNSELESEVIETDCVTRATEEASNKVQENQDLQVDGTSPNESTGSGDCVETNEGYCRMEEEVFLFDCQLPDHDLVLQEEILDADIDNQMEKEEQLDDANHGAEVSEDEISGQENANICLEDYLSHGQCQDISANGNRNSVAEQDEIESSTVMEMTGIEGPSDLKTDKTCLNDNSIAQVDIMDGKDRADSSLKAPKRSSRTAIDSGLELDLSIKKWEGNTKCRRLGDELEDPRNFNPREPNYLPLVPDPEAEKVDLKHQLMDDRKNTEEWMLDYALQRTVTKLAPAKKKKVALLVEAFESVMPTSKCEIHLRNNTSGAFTPAKHIQACF</sequence>
<evidence type="ECO:0000256" key="1">
    <source>
        <dbReference type="SAM" id="MobiDB-lite"/>
    </source>
</evidence>
<gene>
    <name evidence="4" type="primary">LOC111024494</name>
</gene>
<feature type="region of interest" description="Disordered" evidence="1">
    <location>
        <begin position="127"/>
        <end position="152"/>
    </location>
</feature>
<dbReference type="PANTHER" id="PTHR33923">
    <property type="entry name" value="CALMODULIN-BINDING PROTEIN-RELATED"/>
    <property type="match status" value="1"/>
</dbReference>
<feature type="compositionally biased region" description="Polar residues" evidence="1">
    <location>
        <begin position="82"/>
        <end position="108"/>
    </location>
</feature>
<proteinExistence type="predicted"/>
<dbReference type="OrthoDB" id="1304871at2759"/>
<feature type="domain" description="Calmodulin-binding" evidence="2">
    <location>
        <begin position="712"/>
        <end position="823"/>
    </location>
</feature>
<evidence type="ECO:0000313" key="3">
    <source>
        <dbReference type="Proteomes" id="UP000504603"/>
    </source>
</evidence>
<dbReference type="PANTHER" id="PTHR33923:SF2">
    <property type="entry name" value="CALMODULIN-BINDING PROTEIN-RELATED"/>
    <property type="match status" value="1"/>
</dbReference>
<name>A0A6J1DUK3_MOMCH</name>
<feature type="compositionally biased region" description="Polar residues" evidence="1">
    <location>
        <begin position="59"/>
        <end position="71"/>
    </location>
</feature>
<organism evidence="3 4">
    <name type="scientific">Momordica charantia</name>
    <name type="common">Bitter gourd</name>
    <name type="synonym">Balsam pear</name>
    <dbReference type="NCBI Taxonomy" id="3673"/>
    <lineage>
        <taxon>Eukaryota</taxon>
        <taxon>Viridiplantae</taxon>
        <taxon>Streptophyta</taxon>
        <taxon>Embryophyta</taxon>
        <taxon>Tracheophyta</taxon>
        <taxon>Spermatophyta</taxon>
        <taxon>Magnoliopsida</taxon>
        <taxon>eudicotyledons</taxon>
        <taxon>Gunneridae</taxon>
        <taxon>Pentapetalae</taxon>
        <taxon>rosids</taxon>
        <taxon>fabids</taxon>
        <taxon>Cucurbitales</taxon>
        <taxon>Cucurbitaceae</taxon>
        <taxon>Momordiceae</taxon>
        <taxon>Momordica</taxon>
    </lineage>
</organism>
<dbReference type="InterPro" id="IPR044681">
    <property type="entry name" value="PICBP-like"/>
</dbReference>
<protein>
    <submittedName>
        <fullName evidence="4">Uncharacterized protein LOC111024494</fullName>
    </submittedName>
</protein>